<dbReference type="Gene3D" id="1.10.10.60">
    <property type="entry name" value="Homeodomain-like"/>
    <property type="match status" value="1"/>
</dbReference>
<organism evidence="4 5">
    <name type="scientific">Roseivivax halotolerans</name>
    <dbReference type="NCBI Taxonomy" id="93684"/>
    <lineage>
        <taxon>Bacteria</taxon>
        <taxon>Pseudomonadati</taxon>
        <taxon>Pseudomonadota</taxon>
        <taxon>Alphaproteobacteria</taxon>
        <taxon>Rhodobacterales</taxon>
        <taxon>Roseobacteraceae</taxon>
        <taxon>Roseivivax</taxon>
    </lineage>
</organism>
<feature type="domain" description="HTH tetR-type" evidence="3">
    <location>
        <begin position="18"/>
        <end position="78"/>
    </location>
</feature>
<dbReference type="GO" id="GO:0000976">
    <property type="term" value="F:transcription cis-regulatory region binding"/>
    <property type="evidence" value="ECO:0007669"/>
    <property type="project" value="TreeGrafter"/>
</dbReference>
<dbReference type="InterPro" id="IPR036271">
    <property type="entry name" value="Tet_transcr_reg_TetR-rel_C_sf"/>
</dbReference>
<feature type="DNA-binding region" description="H-T-H motif" evidence="2">
    <location>
        <begin position="41"/>
        <end position="60"/>
    </location>
</feature>
<proteinExistence type="predicted"/>
<reference evidence="5" key="1">
    <citation type="submission" date="2016-10" db="EMBL/GenBank/DDBJ databases">
        <authorList>
            <person name="Varghese N."/>
            <person name="Submissions S."/>
        </authorList>
    </citation>
    <scope>NUCLEOTIDE SEQUENCE [LARGE SCALE GENOMIC DNA]</scope>
    <source>
        <strain evidence="5">JCM 10271</strain>
    </source>
</reference>
<dbReference type="InterPro" id="IPR013573">
    <property type="entry name" value="Tscrpt_reg_YcdC_C"/>
</dbReference>
<keyword evidence="5" id="KW-1185">Reference proteome</keyword>
<protein>
    <submittedName>
        <fullName evidence="4">TetR/AcrR family transcriptional regulator</fullName>
    </submittedName>
</protein>
<gene>
    <name evidence="4" type="ORF">SAMN05421853_103250</name>
</gene>
<dbReference type="PANTHER" id="PTHR30055:SF196">
    <property type="entry name" value="HTH-TYPE TRANSCRIPTIONAL REGULATOR RUTR"/>
    <property type="match status" value="1"/>
</dbReference>
<evidence type="ECO:0000256" key="1">
    <source>
        <dbReference type="ARBA" id="ARBA00023125"/>
    </source>
</evidence>
<evidence type="ECO:0000313" key="4">
    <source>
        <dbReference type="EMBL" id="SFQ28787.1"/>
    </source>
</evidence>
<dbReference type="AlphaFoldDB" id="A0A1I5XAV3"/>
<dbReference type="InterPro" id="IPR001647">
    <property type="entry name" value="HTH_TetR"/>
</dbReference>
<dbReference type="STRING" id="93684.SAMN05421853_103250"/>
<dbReference type="InterPro" id="IPR050109">
    <property type="entry name" value="HTH-type_TetR-like_transc_reg"/>
</dbReference>
<name>A0A1I5XAV3_9RHOB</name>
<dbReference type="SUPFAM" id="SSF48498">
    <property type="entry name" value="Tetracyclin repressor-like, C-terminal domain"/>
    <property type="match status" value="1"/>
</dbReference>
<evidence type="ECO:0000313" key="5">
    <source>
        <dbReference type="Proteomes" id="UP000243106"/>
    </source>
</evidence>
<keyword evidence="1 2" id="KW-0238">DNA-binding</keyword>
<dbReference type="PANTHER" id="PTHR30055">
    <property type="entry name" value="HTH-TYPE TRANSCRIPTIONAL REGULATOR RUTR"/>
    <property type="match status" value="1"/>
</dbReference>
<dbReference type="SUPFAM" id="SSF46689">
    <property type="entry name" value="Homeodomain-like"/>
    <property type="match status" value="1"/>
</dbReference>
<evidence type="ECO:0000259" key="3">
    <source>
        <dbReference type="PROSITE" id="PS50977"/>
    </source>
</evidence>
<dbReference type="Proteomes" id="UP000243106">
    <property type="component" value="Unassembled WGS sequence"/>
</dbReference>
<dbReference type="Pfam" id="PF00440">
    <property type="entry name" value="TetR_N"/>
    <property type="match status" value="1"/>
</dbReference>
<sequence length="211" mass="23611">MAADGTALPAKGRSRIQERNRTRILDAALDVFSAHGFRGATLDQIAERAGMSKPNILYYFDGKEAIHVALLGALMETWIAPLRALGQTAEPKAALMDYIHAKLEMSRTMPRESRLFANEILQGAPRMGPHLESELKPLFDEKCALIRGWVSTRRIAPIDAEHFLMTIWAVTQHYADFEAQIDTLVPRDAHWARARRHVDAVFAPMLEPGAD</sequence>
<dbReference type="Gene3D" id="1.10.357.10">
    <property type="entry name" value="Tetracycline Repressor, domain 2"/>
    <property type="match status" value="1"/>
</dbReference>
<dbReference type="Pfam" id="PF08362">
    <property type="entry name" value="TetR_C_3"/>
    <property type="match status" value="1"/>
</dbReference>
<dbReference type="InterPro" id="IPR009057">
    <property type="entry name" value="Homeodomain-like_sf"/>
</dbReference>
<dbReference type="PRINTS" id="PR00455">
    <property type="entry name" value="HTHTETR"/>
</dbReference>
<evidence type="ECO:0000256" key="2">
    <source>
        <dbReference type="PROSITE-ProRule" id="PRU00335"/>
    </source>
</evidence>
<dbReference type="GO" id="GO:0045892">
    <property type="term" value="P:negative regulation of DNA-templated transcription"/>
    <property type="evidence" value="ECO:0007669"/>
    <property type="project" value="InterPro"/>
</dbReference>
<dbReference type="GO" id="GO:0003700">
    <property type="term" value="F:DNA-binding transcription factor activity"/>
    <property type="evidence" value="ECO:0007669"/>
    <property type="project" value="TreeGrafter"/>
</dbReference>
<dbReference type="EMBL" id="FOXV01000003">
    <property type="protein sequence ID" value="SFQ28787.1"/>
    <property type="molecule type" value="Genomic_DNA"/>
</dbReference>
<dbReference type="RefSeq" id="WP_093009958.1">
    <property type="nucleotide sequence ID" value="NZ_FOXV01000003.1"/>
</dbReference>
<accession>A0A1I5XAV3</accession>
<dbReference type="PROSITE" id="PS50977">
    <property type="entry name" value="HTH_TETR_2"/>
    <property type="match status" value="1"/>
</dbReference>